<dbReference type="SUPFAM" id="SSF53756">
    <property type="entry name" value="UDP-Glycosyltransferase/glycogen phosphorylase"/>
    <property type="match status" value="2"/>
</dbReference>
<protein>
    <submittedName>
        <fullName evidence="2">Glycosyl transferase, group 1</fullName>
    </submittedName>
</protein>
<dbReference type="AlphaFoldDB" id="Q1QJP7"/>
<dbReference type="eggNOG" id="COG0438">
    <property type="taxonomic scope" value="Bacteria"/>
</dbReference>
<feature type="domain" description="Glycosyl transferase family 1" evidence="1">
    <location>
        <begin position="638"/>
        <end position="792"/>
    </location>
</feature>
<dbReference type="PANTHER" id="PTHR46401:SF9">
    <property type="entry name" value="MANNOSYLTRANSFERASE A"/>
    <property type="match status" value="1"/>
</dbReference>
<accession>Q1QJP7</accession>
<dbReference type="RefSeq" id="WP_011511216.1">
    <property type="nucleotide sequence ID" value="NC_007964.1"/>
</dbReference>
<feature type="domain" description="Glycosyl transferase family 1" evidence="1">
    <location>
        <begin position="213"/>
        <end position="371"/>
    </location>
</feature>
<dbReference type="STRING" id="323097.Nham_2772"/>
<reference evidence="2 3" key="1">
    <citation type="submission" date="2006-03" db="EMBL/GenBank/DDBJ databases">
        <title>Complete sequence of chromosome of Nitrobacter hamburgensis X14.</title>
        <authorList>
            <consortium name="US DOE Joint Genome Institute"/>
            <person name="Copeland A."/>
            <person name="Lucas S."/>
            <person name="Lapidus A."/>
            <person name="Barry K."/>
            <person name="Detter J.C."/>
            <person name="Glavina del Rio T."/>
            <person name="Hammon N."/>
            <person name="Israni S."/>
            <person name="Dalin E."/>
            <person name="Tice H."/>
            <person name="Pitluck S."/>
            <person name="Chain P."/>
            <person name="Malfatti S."/>
            <person name="Shin M."/>
            <person name="Vergez L."/>
            <person name="Schmutz J."/>
            <person name="Larimer F."/>
            <person name="Land M."/>
            <person name="Hauser L."/>
            <person name="Kyrpides N."/>
            <person name="Ivanova N."/>
            <person name="Ward B."/>
            <person name="Arp D."/>
            <person name="Klotz M."/>
            <person name="Stein L."/>
            <person name="O'Mullan G."/>
            <person name="Starkenburg S."/>
            <person name="Sayavedra L."/>
            <person name="Poret-Peterson A.T."/>
            <person name="Gentry M.E."/>
            <person name="Bruce D."/>
            <person name="Richardson P."/>
        </authorList>
    </citation>
    <scope>NUCLEOTIDE SEQUENCE [LARGE SCALE GENOMIC DNA]</scope>
    <source>
        <strain evidence="3">DSM 10229 / NCIMB 13809 / X14</strain>
    </source>
</reference>
<dbReference type="KEGG" id="nha:Nham_2772"/>
<dbReference type="EMBL" id="CP000319">
    <property type="protein sequence ID" value="ABE63550.1"/>
    <property type="molecule type" value="Genomic_DNA"/>
</dbReference>
<proteinExistence type="predicted"/>
<name>Q1QJP7_NITHX</name>
<organism evidence="2 3">
    <name type="scientific">Nitrobacter hamburgensis (strain DSM 10229 / NCIMB 13809 / X14)</name>
    <dbReference type="NCBI Taxonomy" id="323097"/>
    <lineage>
        <taxon>Bacteria</taxon>
        <taxon>Pseudomonadati</taxon>
        <taxon>Pseudomonadota</taxon>
        <taxon>Alphaproteobacteria</taxon>
        <taxon>Hyphomicrobiales</taxon>
        <taxon>Nitrobacteraceae</taxon>
        <taxon>Nitrobacter</taxon>
    </lineage>
</organism>
<dbReference type="Proteomes" id="UP000001953">
    <property type="component" value="Chromosome"/>
</dbReference>
<evidence type="ECO:0000313" key="3">
    <source>
        <dbReference type="Proteomes" id="UP000001953"/>
    </source>
</evidence>
<dbReference type="GO" id="GO:0016757">
    <property type="term" value="F:glycosyltransferase activity"/>
    <property type="evidence" value="ECO:0007669"/>
    <property type="project" value="InterPro"/>
</dbReference>
<gene>
    <name evidence="2" type="ordered locus">Nham_2772</name>
</gene>
<evidence type="ECO:0000259" key="1">
    <source>
        <dbReference type="Pfam" id="PF00534"/>
    </source>
</evidence>
<keyword evidence="3" id="KW-1185">Reference proteome</keyword>
<dbReference type="Pfam" id="PF00534">
    <property type="entry name" value="Glycos_transf_1"/>
    <property type="match status" value="2"/>
</dbReference>
<sequence>MHIWIDGQCLQTSSRLRGIGRYVHELIRGLVRNHPEVDISISFNAALADEAIVARDALAAWIKPTSILIWQGIAEVGEALHGYTARRQLSELALAHHVACLQPDVALSASPFEGARDRAVPLLPVSSQNFSVGCIFYDAIPYRFPSKYLNYDGLSRCYDRRLSLHCKFDFMLAISEFSRREAGDLIPDVPVMAIHAGIGEDFLRLAQGGAAGRASTEDYLFYVGGLDWRKNVARVVEAFALLPGHLKQDLQFYLAGDAPAQMRADISELWKKCALPERNLKILGHISDAALIDLYVGARAVIQPSLMEGFGLTALEAMSCGTPVIAASAGALPEMIGIPEALFDPEDPQDISRRIVEVCTDRALADSFAEHGLVQTKKYSWKRSADLTVAALQQFHKGVKYGSLDELRALCLDNVREISVDSVVSSRALAIAEPVKSVGRRLLVDVTATTKLDHETGIQRVVKKMAAALTTARDARVPGGTSLVYCDTADGFFEAGRSSDGKLSFGGRTFATKVLPNAGDVVLMLDSSWEFHESHRSVFRAARLRGAEVITTLYDLVPIKVSAFCHPGIPPIFSDWLKVALAFSTGVVCISKAVADEFVQLLHAVQFPRPMKIGYWHLGADFTFSPAGVVHRKFEAPSPRFLMVGTIEPRKGYVVALDAFDALWAQGFAGSLILVGKRGWNMDHFISRVRCHPENGRKLHWIERASDEELQRHYASCDALIAASYVEGFGLPIVEAAEYNKPVIASDIPVFREVVGENQSAVFFDVGSTEALAACIDAFSRQLDQTLAFRNKGTRWITWTESARQLADVVTGGNWYHNYQPVQGRSAEAVLGIGEVVMRRPLSELERVCRLELVQRPSPASDGKTLRIVVKLSNLSNVSWASASADGTKLAVQLGHHILRDDGSTLQYENPVTSIPFVVGPGDYLYMAVDVSSGWLDRGGKFVEIEMLQEGAGWWGKPLRVSLSTAE</sequence>
<dbReference type="Gene3D" id="3.40.50.2000">
    <property type="entry name" value="Glycogen Phosphorylase B"/>
    <property type="match status" value="3"/>
</dbReference>
<evidence type="ECO:0000313" key="2">
    <source>
        <dbReference type="EMBL" id="ABE63550.1"/>
    </source>
</evidence>
<dbReference type="CAZy" id="GT4">
    <property type="family name" value="Glycosyltransferase Family 4"/>
</dbReference>
<dbReference type="CDD" id="cd03809">
    <property type="entry name" value="GT4_MtfB-like"/>
    <property type="match status" value="2"/>
</dbReference>
<dbReference type="OrthoDB" id="9790710at2"/>
<dbReference type="HOGENOM" id="CLU_005199_1_0_5"/>
<dbReference type="PANTHER" id="PTHR46401">
    <property type="entry name" value="GLYCOSYLTRANSFERASE WBBK-RELATED"/>
    <property type="match status" value="1"/>
</dbReference>
<keyword evidence="2" id="KW-0808">Transferase</keyword>
<dbReference type="InterPro" id="IPR001296">
    <property type="entry name" value="Glyco_trans_1"/>
</dbReference>